<organism evidence="2 3">
    <name type="scientific">Eubacterium ruminantium</name>
    <dbReference type="NCBI Taxonomy" id="42322"/>
    <lineage>
        <taxon>Bacteria</taxon>
        <taxon>Bacillati</taxon>
        <taxon>Bacillota</taxon>
        <taxon>Clostridia</taxon>
        <taxon>Eubacteriales</taxon>
        <taxon>Eubacteriaceae</taxon>
        <taxon>Eubacterium</taxon>
    </lineage>
</organism>
<dbReference type="AlphaFoldDB" id="A0A1T4NMH9"/>
<dbReference type="InterPro" id="IPR046582">
    <property type="entry name" value="DUF6630"/>
</dbReference>
<dbReference type="Proteomes" id="UP000189857">
    <property type="component" value="Unassembled WGS sequence"/>
</dbReference>
<proteinExistence type="predicted"/>
<gene>
    <name evidence="2" type="ORF">SAMN02745110_01640</name>
</gene>
<dbReference type="OrthoDB" id="5107934at2"/>
<feature type="domain" description="DUF6630" evidence="1">
    <location>
        <begin position="39"/>
        <end position="196"/>
    </location>
</feature>
<dbReference type="Pfam" id="PF20335">
    <property type="entry name" value="DUF6630"/>
    <property type="match status" value="1"/>
</dbReference>
<evidence type="ECO:0000313" key="2">
    <source>
        <dbReference type="EMBL" id="SJZ80402.1"/>
    </source>
</evidence>
<reference evidence="2 3" key="1">
    <citation type="submission" date="2017-02" db="EMBL/GenBank/DDBJ databases">
        <authorList>
            <person name="Peterson S.W."/>
        </authorList>
    </citation>
    <scope>NUCLEOTIDE SEQUENCE [LARGE SCALE GENOMIC DNA]</scope>
    <source>
        <strain evidence="2 3">ATCC 17233</strain>
    </source>
</reference>
<evidence type="ECO:0000313" key="3">
    <source>
        <dbReference type="Proteomes" id="UP000189857"/>
    </source>
</evidence>
<evidence type="ECO:0000259" key="1">
    <source>
        <dbReference type="Pfam" id="PF20335"/>
    </source>
</evidence>
<sequence length="200" mass="22911">MGFLKLFGGHKDNSDNNKNDTGSHKEVDNMNIDPEKIDAYRNIVKLIDVNGATADRLEKCFADPRVYYHEYQEKYDDRFIGEDDDIDLIVWIGMVDAFQDNGLLEEMDWKVEIDEFIGCVSNILNDKPLTINEDWFDEDDGIPEWGEMLNSKWSAAGYVLAGIDIDSDSYCMFITDKDSYNKLVTEAQKAGHRIALAENM</sequence>
<accession>A0A1T4NMH9</accession>
<keyword evidence="3" id="KW-1185">Reference proteome</keyword>
<name>A0A1T4NMH9_9FIRM</name>
<dbReference type="EMBL" id="FUXA01000009">
    <property type="protein sequence ID" value="SJZ80402.1"/>
    <property type="molecule type" value="Genomic_DNA"/>
</dbReference>
<dbReference type="RefSeq" id="WP_078787478.1">
    <property type="nucleotide sequence ID" value="NZ_FMTO01000008.1"/>
</dbReference>
<protein>
    <recommendedName>
        <fullName evidence="1">DUF6630 domain-containing protein</fullName>
    </recommendedName>
</protein>